<dbReference type="Proteomes" id="UP000186914">
    <property type="component" value="Unassembled WGS sequence"/>
</dbReference>
<accession>A0A1N7EP38</accession>
<gene>
    <name evidence="1" type="ORF">SAMN05421858_4453</name>
</gene>
<sequence>MLVGCGVLVALVGDSEESGGIDVEGELFGLCAFLCRLGNFKFTRRFR</sequence>
<evidence type="ECO:0000313" key="2">
    <source>
        <dbReference type="Proteomes" id="UP000186914"/>
    </source>
</evidence>
<proteinExistence type="predicted"/>
<dbReference type="AlphaFoldDB" id="A0A1N7EP38"/>
<evidence type="ECO:0000313" key="1">
    <source>
        <dbReference type="EMBL" id="SIR89799.1"/>
    </source>
</evidence>
<keyword evidence="2" id="KW-1185">Reference proteome</keyword>
<reference evidence="2" key="1">
    <citation type="submission" date="2017-01" db="EMBL/GenBank/DDBJ databases">
        <authorList>
            <person name="Varghese N."/>
            <person name="Submissions S."/>
        </authorList>
    </citation>
    <scope>NUCLEOTIDE SEQUENCE [LARGE SCALE GENOMIC DNA]</scope>
    <source>
        <strain evidence="2">CGMCC 1.7737</strain>
    </source>
</reference>
<organism evidence="1 2">
    <name type="scientific">Haladaptatus litoreus</name>
    <dbReference type="NCBI Taxonomy" id="553468"/>
    <lineage>
        <taxon>Archaea</taxon>
        <taxon>Methanobacteriati</taxon>
        <taxon>Methanobacteriota</taxon>
        <taxon>Stenosarchaea group</taxon>
        <taxon>Halobacteria</taxon>
        <taxon>Halobacteriales</taxon>
        <taxon>Haladaptataceae</taxon>
        <taxon>Haladaptatus</taxon>
    </lineage>
</organism>
<protein>
    <submittedName>
        <fullName evidence="1">Uncharacterized protein</fullName>
    </submittedName>
</protein>
<name>A0A1N7EP38_9EURY</name>
<dbReference type="EMBL" id="FTNO01000006">
    <property type="protein sequence ID" value="SIR89799.1"/>
    <property type="molecule type" value="Genomic_DNA"/>
</dbReference>